<keyword evidence="1" id="KW-0547">Nucleotide-binding</keyword>
<name>A0A1B2I4S0_9BACT</name>
<dbReference type="GO" id="GO:0005737">
    <property type="term" value="C:cytoplasm"/>
    <property type="evidence" value="ECO:0007669"/>
    <property type="project" value="TreeGrafter"/>
</dbReference>
<accession>A0A1B2I4S0</accession>
<dbReference type="EMBL" id="CP016757">
    <property type="protein sequence ID" value="ANZ44969.1"/>
    <property type="molecule type" value="Genomic_DNA"/>
</dbReference>
<dbReference type="KEGG" id="cpor:BED41_07705"/>
<dbReference type="AlphaFoldDB" id="A0A1B2I4S0"/>
<dbReference type="PANTHER" id="PTHR16305:SF28">
    <property type="entry name" value="GUANYLATE CYCLASE DOMAIN-CONTAINING PROTEIN"/>
    <property type="match status" value="1"/>
</dbReference>
<dbReference type="GO" id="GO:0005524">
    <property type="term" value="F:ATP binding"/>
    <property type="evidence" value="ECO:0007669"/>
    <property type="project" value="UniProtKB-KW"/>
</dbReference>
<evidence type="ECO:0008006" key="8">
    <source>
        <dbReference type="Google" id="ProtNLM"/>
    </source>
</evidence>
<proteinExistence type="predicted"/>
<sequence>MDKQDILKFHLLGKARIEKNGEELTLPFKKAEALLFYIALEGISSREKIAGLLWGDKGEREAAGNIRNAVYQLKKILPQNFCSCGRELSLCCFITDVEELCALPAECTLPTVIFEEPLKNFGLPSSPEFDEWLRYTKKDIKDKVVKYLKERSSIYTAGPESMKAETLSAILKLEPFDEDTLLLLMRCYISMKTPSKALSLYRTFCERLEEDGVAPDAHLRQSAQKLLADSDGNALHMNNFFYGRNCEINEIIGNASRYSGGMLFCCIHGEAGIGKTTLVNRAVKLLKDENVELFSTLPLPVGERFRYSSWNEFVRQITKKYNDRALSIGGDSIAILSRYFYDLPDNMQIRGAPLSPEREVFAVGHTLAMLVNRLCAGKRLMLIFEDLHWYDEHSLALLRIFIMKLRLPAIFFFTSRPEFSDTIIKFLYNIKIEFHHCLMDIPLPPFSKDETVSYCRYFLKEDILEKRNEDYFFDKSEGIPLLLAEMVRKVRDHAEADCSVALDKLIMSRFEELSVLQRDILSCLSVFGGPASAENIAAALSMPCENIYEPLSDLLCRDMIREIESDGRFFVDFSHENIKESVYRSLSGFKRIYLHKSIAKFLSAKYYPHVWKPELSATLCYHYKIAGEDVKLLEQRLEEIYFDLNLNHILFPLIEDGVLLECSMPFSNKIDTEEKFKAVTQVFERCGESAIGYARLLRRLKASYYAMYGCYLISWGEYTAGINATNLASRLAEQDDGLLEISLRCLENTGYQYLQTDNADALKKTAKEILHHAKKKGKDKHIGLALRFIGTAYMIERDYDTAITVFRESVKIFEKLECEKKFYTLNRLAPHCYIGEIHQWRGDDELAKKEFEYCTALCMERGLFSGQSHFQAHAADAALGLGDNALFHRHIKESTLSFESSRGGCCTPVLYSLKAIDDVWERDIASAVRSLKNADFLITSGRKSWRAVHEMSKAYVVKFSDIKHKRELLNHLKMPCEYYANNAASLYEELGAHKRADYIKRQFL</sequence>
<feature type="domain" description="Bacterial transcriptional activator" evidence="4">
    <location>
        <begin position="159"/>
        <end position="227"/>
    </location>
</feature>
<dbReference type="Gene3D" id="1.10.10.10">
    <property type="entry name" value="Winged helix-like DNA-binding domain superfamily/Winged helix DNA-binding domain"/>
    <property type="match status" value="1"/>
</dbReference>
<dbReference type="Pfam" id="PF03704">
    <property type="entry name" value="BTAD"/>
    <property type="match status" value="1"/>
</dbReference>
<keyword evidence="2" id="KW-0067">ATP-binding</keyword>
<dbReference type="InterPro" id="IPR011990">
    <property type="entry name" value="TPR-like_helical_dom_sf"/>
</dbReference>
<dbReference type="RefSeq" id="WP_066744592.1">
    <property type="nucleotide sequence ID" value="NZ_CP016757.1"/>
</dbReference>
<evidence type="ECO:0000313" key="6">
    <source>
        <dbReference type="EMBL" id="ANZ44969.1"/>
    </source>
</evidence>
<dbReference type="OrthoDB" id="483at2"/>
<dbReference type="PROSITE" id="PS50005">
    <property type="entry name" value="TPR"/>
    <property type="match status" value="1"/>
</dbReference>
<evidence type="ECO:0000259" key="5">
    <source>
        <dbReference type="Pfam" id="PF13191"/>
    </source>
</evidence>
<organism evidence="6 7">
    <name type="scientific">Cloacibacillus porcorum</name>
    <dbReference type="NCBI Taxonomy" id="1197717"/>
    <lineage>
        <taxon>Bacteria</taxon>
        <taxon>Thermotogati</taxon>
        <taxon>Synergistota</taxon>
        <taxon>Synergistia</taxon>
        <taxon>Synergistales</taxon>
        <taxon>Synergistaceae</taxon>
        <taxon>Cloacibacillus</taxon>
    </lineage>
</organism>
<dbReference type="InterPro" id="IPR036388">
    <property type="entry name" value="WH-like_DNA-bd_sf"/>
</dbReference>
<evidence type="ECO:0000259" key="4">
    <source>
        <dbReference type="Pfam" id="PF03704"/>
    </source>
</evidence>
<reference evidence="6" key="1">
    <citation type="submission" date="2016-08" db="EMBL/GenBank/DDBJ databases">
        <title>Complete genome of Cloacibacillus porcorum.</title>
        <authorList>
            <person name="Looft T."/>
            <person name="Bayles D.O."/>
            <person name="Alt D.P."/>
        </authorList>
    </citation>
    <scope>NUCLEOTIDE SEQUENCE [LARGE SCALE GENOMIC DNA]</scope>
    <source>
        <strain evidence="6">CL-84</strain>
    </source>
</reference>
<dbReference type="SUPFAM" id="SSF48452">
    <property type="entry name" value="TPR-like"/>
    <property type="match status" value="2"/>
</dbReference>
<feature type="domain" description="Orc1-like AAA ATPase" evidence="5">
    <location>
        <begin position="241"/>
        <end position="402"/>
    </location>
</feature>
<dbReference type="InterPro" id="IPR041664">
    <property type="entry name" value="AAA_16"/>
</dbReference>
<dbReference type="Gene3D" id="1.25.40.10">
    <property type="entry name" value="Tetratricopeptide repeat domain"/>
    <property type="match status" value="2"/>
</dbReference>
<dbReference type="InterPro" id="IPR019734">
    <property type="entry name" value="TPR_rpt"/>
</dbReference>
<dbReference type="STRING" id="1197717.BED41_07705"/>
<dbReference type="GeneID" id="83057735"/>
<dbReference type="SUPFAM" id="SSF52540">
    <property type="entry name" value="P-loop containing nucleoside triphosphate hydrolases"/>
    <property type="match status" value="1"/>
</dbReference>
<dbReference type="InterPro" id="IPR005158">
    <property type="entry name" value="BTAD"/>
</dbReference>
<evidence type="ECO:0000256" key="2">
    <source>
        <dbReference type="ARBA" id="ARBA00022840"/>
    </source>
</evidence>
<dbReference type="InterPro" id="IPR027417">
    <property type="entry name" value="P-loop_NTPase"/>
</dbReference>
<dbReference type="Gene3D" id="3.40.50.300">
    <property type="entry name" value="P-loop containing nucleotide triphosphate hydrolases"/>
    <property type="match status" value="1"/>
</dbReference>
<evidence type="ECO:0000256" key="1">
    <source>
        <dbReference type="ARBA" id="ARBA00022741"/>
    </source>
</evidence>
<evidence type="ECO:0000256" key="3">
    <source>
        <dbReference type="PROSITE-ProRule" id="PRU00339"/>
    </source>
</evidence>
<protein>
    <recommendedName>
        <fullName evidence="8">Bacterial transcriptional activator domain-containing protein</fullName>
    </recommendedName>
</protein>
<gene>
    <name evidence="6" type="ORF">BED41_07705</name>
</gene>
<feature type="repeat" description="TPR" evidence="3">
    <location>
        <begin position="783"/>
        <end position="816"/>
    </location>
</feature>
<keyword evidence="7" id="KW-1185">Reference proteome</keyword>
<evidence type="ECO:0000313" key="7">
    <source>
        <dbReference type="Proteomes" id="UP000093044"/>
    </source>
</evidence>
<dbReference type="GO" id="GO:0004016">
    <property type="term" value="F:adenylate cyclase activity"/>
    <property type="evidence" value="ECO:0007669"/>
    <property type="project" value="TreeGrafter"/>
</dbReference>
<dbReference type="Proteomes" id="UP000093044">
    <property type="component" value="Chromosome"/>
</dbReference>
<keyword evidence="3" id="KW-0802">TPR repeat</keyword>
<dbReference type="Pfam" id="PF13191">
    <property type="entry name" value="AAA_16"/>
    <property type="match status" value="1"/>
</dbReference>
<dbReference type="PANTHER" id="PTHR16305">
    <property type="entry name" value="TESTICULAR SOLUBLE ADENYLYL CYCLASE"/>
    <property type="match status" value="1"/>
</dbReference>